<dbReference type="Pfam" id="PF00560">
    <property type="entry name" value="LRR_1"/>
    <property type="match status" value="7"/>
</dbReference>
<dbReference type="GO" id="GO:0005524">
    <property type="term" value="F:ATP binding"/>
    <property type="evidence" value="ECO:0007669"/>
    <property type="project" value="UniProtKB-UniRule"/>
</dbReference>
<evidence type="ECO:0000256" key="8">
    <source>
        <dbReference type="ARBA" id="ARBA00022614"/>
    </source>
</evidence>
<dbReference type="Pfam" id="PF00069">
    <property type="entry name" value="Pkinase"/>
    <property type="match status" value="1"/>
</dbReference>
<dbReference type="Gene3D" id="3.30.200.20">
    <property type="entry name" value="Phosphorylase Kinase, domain 1"/>
    <property type="match status" value="1"/>
</dbReference>
<dbReference type="InterPro" id="IPR017441">
    <property type="entry name" value="Protein_kinase_ATP_BS"/>
</dbReference>
<evidence type="ECO:0000256" key="21">
    <source>
        <dbReference type="PROSITE-ProRule" id="PRU10141"/>
    </source>
</evidence>
<evidence type="ECO:0000256" key="13">
    <source>
        <dbReference type="ARBA" id="ARBA00022741"/>
    </source>
</evidence>
<keyword evidence="10 22" id="KW-0812">Transmembrane</keyword>
<dbReference type="Proteomes" id="UP001161247">
    <property type="component" value="Chromosome 1"/>
</dbReference>
<keyword evidence="13 21" id="KW-0547">Nucleotide-binding</keyword>
<feature type="transmembrane region" description="Helical" evidence="22">
    <location>
        <begin position="641"/>
        <end position="665"/>
    </location>
</feature>
<dbReference type="SUPFAM" id="SSF56112">
    <property type="entry name" value="Protein kinase-like (PK-like)"/>
    <property type="match status" value="1"/>
</dbReference>
<evidence type="ECO:0000313" key="24">
    <source>
        <dbReference type="EMBL" id="CAI9089312.1"/>
    </source>
</evidence>
<keyword evidence="6" id="KW-0723">Serine/threonine-protein kinase</keyword>
<keyword evidence="7" id="KW-0597">Phosphoprotein</keyword>
<dbReference type="Gene3D" id="3.80.10.10">
    <property type="entry name" value="Ribonuclease Inhibitor"/>
    <property type="match status" value="2"/>
</dbReference>
<dbReference type="GO" id="GO:0004674">
    <property type="term" value="F:protein serine/threonine kinase activity"/>
    <property type="evidence" value="ECO:0007669"/>
    <property type="project" value="UniProtKB-KW"/>
</dbReference>
<dbReference type="InterPro" id="IPR011009">
    <property type="entry name" value="Kinase-like_dom_sf"/>
</dbReference>
<dbReference type="FunFam" id="3.80.10.10:FF:000077">
    <property type="entry name" value="LRR receptor-like serine/threonine-protein kinase ERL1"/>
    <property type="match status" value="1"/>
</dbReference>
<feature type="domain" description="Protein kinase" evidence="23">
    <location>
        <begin position="698"/>
        <end position="968"/>
    </location>
</feature>
<evidence type="ECO:0000259" key="23">
    <source>
        <dbReference type="PROSITE" id="PS50011"/>
    </source>
</evidence>
<keyword evidence="5" id="KW-1003">Cell membrane</keyword>
<dbReference type="PROSITE" id="PS00107">
    <property type="entry name" value="PROTEIN_KINASE_ATP"/>
    <property type="match status" value="1"/>
</dbReference>
<evidence type="ECO:0000256" key="2">
    <source>
        <dbReference type="ARBA" id="ARBA00004479"/>
    </source>
</evidence>
<dbReference type="FunFam" id="1.10.510.10:FF:000417">
    <property type="entry name" value="Leucine-rich repeat receptor-like protein kinase"/>
    <property type="match status" value="1"/>
</dbReference>
<evidence type="ECO:0000256" key="11">
    <source>
        <dbReference type="ARBA" id="ARBA00022729"/>
    </source>
</evidence>
<dbReference type="GO" id="GO:0033612">
    <property type="term" value="F:receptor serine/threonine kinase binding"/>
    <property type="evidence" value="ECO:0007669"/>
    <property type="project" value="TreeGrafter"/>
</dbReference>
<keyword evidence="11" id="KW-0732">Signal</keyword>
<evidence type="ECO:0000256" key="20">
    <source>
        <dbReference type="ARBA" id="ARBA00048679"/>
    </source>
</evidence>
<evidence type="ECO:0000256" key="22">
    <source>
        <dbReference type="SAM" id="Phobius"/>
    </source>
</evidence>
<comment type="catalytic activity">
    <reaction evidence="19">
        <text>L-threonyl-[protein] + ATP = O-phospho-L-threonyl-[protein] + ADP + H(+)</text>
        <dbReference type="Rhea" id="RHEA:46608"/>
        <dbReference type="Rhea" id="RHEA-COMP:11060"/>
        <dbReference type="Rhea" id="RHEA-COMP:11605"/>
        <dbReference type="ChEBI" id="CHEBI:15378"/>
        <dbReference type="ChEBI" id="CHEBI:30013"/>
        <dbReference type="ChEBI" id="CHEBI:30616"/>
        <dbReference type="ChEBI" id="CHEBI:61977"/>
        <dbReference type="ChEBI" id="CHEBI:456216"/>
        <dbReference type="EC" id="2.7.11.1"/>
    </reaction>
</comment>
<keyword evidence="17 22" id="KW-0472">Membrane</keyword>
<comment type="similarity">
    <text evidence="3">Belongs to the protein kinase superfamily. Ser/Thr protein kinase family.</text>
</comment>
<dbReference type="SMART" id="SM00220">
    <property type="entry name" value="S_TKc"/>
    <property type="match status" value="1"/>
</dbReference>
<dbReference type="PROSITE" id="PS00108">
    <property type="entry name" value="PROTEIN_KINASE_ST"/>
    <property type="match status" value="1"/>
</dbReference>
<dbReference type="GO" id="GO:0005886">
    <property type="term" value="C:plasma membrane"/>
    <property type="evidence" value="ECO:0007669"/>
    <property type="project" value="UniProtKB-SubCell"/>
</dbReference>
<dbReference type="GO" id="GO:0051707">
    <property type="term" value="P:response to other organism"/>
    <property type="evidence" value="ECO:0007669"/>
    <property type="project" value="UniProtKB-ARBA"/>
</dbReference>
<dbReference type="Pfam" id="PF13855">
    <property type="entry name" value="LRR_8"/>
    <property type="match status" value="1"/>
</dbReference>
<dbReference type="PANTHER" id="PTHR48056">
    <property type="entry name" value="LRR RECEPTOR-LIKE SERINE/THREONINE-PROTEIN KINASE-RELATED"/>
    <property type="match status" value="1"/>
</dbReference>
<dbReference type="InterPro" id="IPR000719">
    <property type="entry name" value="Prot_kinase_dom"/>
</dbReference>
<evidence type="ECO:0000256" key="16">
    <source>
        <dbReference type="ARBA" id="ARBA00022989"/>
    </source>
</evidence>
<comment type="catalytic activity">
    <reaction evidence="20">
        <text>L-seryl-[protein] + ATP = O-phospho-L-seryl-[protein] + ADP + H(+)</text>
        <dbReference type="Rhea" id="RHEA:17989"/>
        <dbReference type="Rhea" id="RHEA-COMP:9863"/>
        <dbReference type="Rhea" id="RHEA-COMP:11604"/>
        <dbReference type="ChEBI" id="CHEBI:15378"/>
        <dbReference type="ChEBI" id="CHEBI:29999"/>
        <dbReference type="ChEBI" id="CHEBI:30616"/>
        <dbReference type="ChEBI" id="CHEBI:83421"/>
        <dbReference type="ChEBI" id="CHEBI:456216"/>
        <dbReference type="EC" id="2.7.11.1"/>
    </reaction>
</comment>
<feature type="transmembrane region" description="Helical" evidence="22">
    <location>
        <begin position="21"/>
        <end position="39"/>
    </location>
</feature>
<dbReference type="FunFam" id="3.80.10.10:FF:000215">
    <property type="entry name" value="Receptor-like protein kinase HSL1"/>
    <property type="match status" value="1"/>
</dbReference>
<dbReference type="InterPro" id="IPR008271">
    <property type="entry name" value="Ser/Thr_kinase_AS"/>
</dbReference>
<proteinExistence type="inferred from homology"/>
<reference evidence="24" key="1">
    <citation type="submission" date="2023-03" db="EMBL/GenBank/DDBJ databases">
        <authorList>
            <person name="Julca I."/>
        </authorList>
    </citation>
    <scope>NUCLEOTIDE SEQUENCE</scope>
</reference>
<evidence type="ECO:0000256" key="10">
    <source>
        <dbReference type="ARBA" id="ARBA00022692"/>
    </source>
</evidence>
<gene>
    <name evidence="24" type="ORF">OLC1_LOCUS1677</name>
</gene>
<dbReference type="InterPro" id="IPR001611">
    <property type="entry name" value="Leu-rich_rpt"/>
</dbReference>
<keyword evidence="12" id="KW-0677">Repeat</keyword>
<keyword evidence="25" id="KW-1185">Reference proteome</keyword>
<keyword evidence="15 21" id="KW-0067">ATP-binding</keyword>
<evidence type="ECO:0000256" key="5">
    <source>
        <dbReference type="ARBA" id="ARBA00022475"/>
    </source>
</evidence>
<protein>
    <recommendedName>
        <fullName evidence="4">non-specific serine/threonine protein kinase</fullName>
        <ecNumber evidence="4">2.7.11.1</ecNumber>
    </recommendedName>
</protein>
<evidence type="ECO:0000256" key="4">
    <source>
        <dbReference type="ARBA" id="ARBA00012513"/>
    </source>
</evidence>
<name>A0AAV1C4H9_OLDCO</name>
<accession>A0AAV1C4H9</accession>
<dbReference type="SUPFAM" id="SSF52047">
    <property type="entry name" value="RNI-like"/>
    <property type="match status" value="1"/>
</dbReference>
<dbReference type="Pfam" id="PF08263">
    <property type="entry name" value="LRRNT_2"/>
    <property type="match status" value="1"/>
</dbReference>
<keyword evidence="14" id="KW-0418">Kinase</keyword>
<dbReference type="PROSITE" id="PS50011">
    <property type="entry name" value="PROTEIN_KINASE_DOM"/>
    <property type="match status" value="1"/>
</dbReference>
<evidence type="ECO:0000256" key="17">
    <source>
        <dbReference type="ARBA" id="ARBA00023136"/>
    </source>
</evidence>
<comment type="subcellular location">
    <subcellularLocation>
        <location evidence="1">Cell membrane</location>
        <topology evidence="1">Single-pass membrane protein</topology>
    </subcellularLocation>
    <subcellularLocation>
        <location evidence="2">Membrane</location>
        <topology evidence="2">Single-pass type I membrane protein</topology>
    </subcellularLocation>
</comment>
<keyword evidence="9" id="KW-0808">Transferase</keyword>
<keyword evidence="18" id="KW-0325">Glycoprotein</keyword>
<evidence type="ECO:0000256" key="19">
    <source>
        <dbReference type="ARBA" id="ARBA00047899"/>
    </source>
</evidence>
<evidence type="ECO:0000256" key="12">
    <source>
        <dbReference type="ARBA" id="ARBA00022737"/>
    </source>
</evidence>
<dbReference type="InterPro" id="IPR050647">
    <property type="entry name" value="Plant_LRR-RLKs"/>
</dbReference>
<dbReference type="Gene3D" id="1.10.510.10">
    <property type="entry name" value="Transferase(Phosphotransferase) domain 1"/>
    <property type="match status" value="1"/>
</dbReference>
<dbReference type="EMBL" id="OX459118">
    <property type="protein sequence ID" value="CAI9089312.1"/>
    <property type="molecule type" value="Genomic_DNA"/>
</dbReference>
<evidence type="ECO:0000256" key="14">
    <source>
        <dbReference type="ARBA" id="ARBA00022777"/>
    </source>
</evidence>
<evidence type="ECO:0000256" key="15">
    <source>
        <dbReference type="ARBA" id="ARBA00022840"/>
    </source>
</evidence>
<dbReference type="SUPFAM" id="SSF52058">
    <property type="entry name" value="L domain-like"/>
    <property type="match status" value="1"/>
</dbReference>
<dbReference type="SMART" id="SM00369">
    <property type="entry name" value="LRR_TYP"/>
    <property type="match status" value="4"/>
</dbReference>
<dbReference type="AlphaFoldDB" id="A0AAV1C4H9"/>
<evidence type="ECO:0000256" key="6">
    <source>
        <dbReference type="ARBA" id="ARBA00022527"/>
    </source>
</evidence>
<dbReference type="FunFam" id="3.80.10.10:FF:000041">
    <property type="entry name" value="LRR receptor-like serine/threonine-protein kinase ERECTA"/>
    <property type="match status" value="1"/>
</dbReference>
<evidence type="ECO:0000256" key="7">
    <source>
        <dbReference type="ARBA" id="ARBA00022553"/>
    </source>
</evidence>
<dbReference type="EC" id="2.7.11.1" evidence="4"/>
<keyword evidence="8" id="KW-0433">Leucine-rich repeat</keyword>
<dbReference type="PANTHER" id="PTHR48056:SF15">
    <property type="entry name" value="RECEPTOR-LIKE PROTEIN KINASE HSL1"/>
    <property type="match status" value="1"/>
</dbReference>
<keyword evidence="16 22" id="KW-1133">Transmembrane helix</keyword>
<evidence type="ECO:0000256" key="18">
    <source>
        <dbReference type="ARBA" id="ARBA00023180"/>
    </source>
</evidence>
<dbReference type="InterPro" id="IPR032675">
    <property type="entry name" value="LRR_dom_sf"/>
</dbReference>
<evidence type="ECO:0000256" key="3">
    <source>
        <dbReference type="ARBA" id="ARBA00008684"/>
    </source>
</evidence>
<evidence type="ECO:0000313" key="25">
    <source>
        <dbReference type="Proteomes" id="UP001161247"/>
    </source>
</evidence>
<dbReference type="InterPro" id="IPR013210">
    <property type="entry name" value="LRR_N_plant-typ"/>
</dbReference>
<dbReference type="GO" id="GO:0006952">
    <property type="term" value="P:defense response"/>
    <property type="evidence" value="ECO:0007669"/>
    <property type="project" value="UniProtKB-ARBA"/>
</dbReference>
<evidence type="ECO:0000256" key="1">
    <source>
        <dbReference type="ARBA" id="ARBA00004162"/>
    </source>
</evidence>
<feature type="binding site" evidence="21">
    <location>
        <position position="727"/>
    </location>
    <ligand>
        <name>ATP</name>
        <dbReference type="ChEBI" id="CHEBI:30616"/>
    </ligand>
</feature>
<dbReference type="InterPro" id="IPR003591">
    <property type="entry name" value="Leu-rich_rpt_typical-subtyp"/>
</dbReference>
<sequence length="981" mass="108426">MAMEKKQQKFMNKNVVLHKMIILSFINLHCCCAIITSALNREGLLLQQVKRSLSDPAGSLSSWSDRDATPCNWTGISCSRKGSFPSVIGVNLSSASLSGPFPVAFCHLPYLSLLSLPNNSINSSLPLTISRCRRLTFLDLSSNFLEGPIPSTLADLPNLRHLDLDANSFSGEIPASFGRFQRLENLILFSNLLNGTIPASLGNITSLRVLQLAYNPFSPGRLPPELGNLTNLVDFWLTDCNLFGPIPDSFAKLIRLINFDVANNRLSGSIPSFMSQFITIEQIELFNNSFTGNLPPGWANLTELQRFDASMNGLTGPIPEELCELPLESLHLYDNRFQGKLPEGIAKSPNLYELRIFNNSLSGSLPSQLGLNSALQRLDVSGNRFSGPIPENLCEKGQLFALLMISNSFTGSIPASLGKCRSLQRVRLKGNRLTGDVPAEFWGLPNVYLLELAGNGLSGNISSLIQVARNLSSLLISGNNFSGPLPEEIGRLENLTVLSASHNQFSGKIPSSLFQLERLTRIDLENNELSGEIPRGSWKLDQLYEINLAQNKLSGAIPDEFGFLPALNYLDLSSNKFSGDIPSALQNLKLNRLNLSSNQLSGAIPTLLDKDIYRDSFLDNEGLCGRFAGSCHGESSGGKNIFLVLRSLCFIIAIWLMLVLVFVVCKLKNMEETETGVMTKWTSFHKLGFGESEIINCINEDSVIGSGSSGRVYKAVLRNGQAVAVKKLRERSNKEFETEVQTLGKIRHKNIVRLWSSCTVGNCNLLVYEYMPNGSLSDVLHDCKGKLLDWPTRFRIALDAAEGLSYLHHDCVPPIVHRDVKSKNILLDEEFGAKISDFGVAKIIRTANRDRMSVVTGSYGYIAPEYAYTLRVTEKSDIYSFGIVLLELVTGRPPVDAEMKETDLATWVRTKLSQKGIDDIIDPSIPSVFKEQVYRILDISLLCTNLVPLNRPSMRKVVKMLQESSPEFNTKIAEKDILQPS</sequence>
<evidence type="ECO:0000256" key="9">
    <source>
        <dbReference type="ARBA" id="ARBA00022679"/>
    </source>
</evidence>
<organism evidence="24 25">
    <name type="scientific">Oldenlandia corymbosa var. corymbosa</name>
    <dbReference type="NCBI Taxonomy" id="529605"/>
    <lineage>
        <taxon>Eukaryota</taxon>
        <taxon>Viridiplantae</taxon>
        <taxon>Streptophyta</taxon>
        <taxon>Embryophyta</taxon>
        <taxon>Tracheophyta</taxon>
        <taxon>Spermatophyta</taxon>
        <taxon>Magnoliopsida</taxon>
        <taxon>eudicotyledons</taxon>
        <taxon>Gunneridae</taxon>
        <taxon>Pentapetalae</taxon>
        <taxon>asterids</taxon>
        <taxon>lamiids</taxon>
        <taxon>Gentianales</taxon>
        <taxon>Rubiaceae</taxon>
        <taxon>Rubioideae</taxon>
        <taxon>Spermacoceae</taxon>
        <taxon>Hedyotis-Oldenlandia complex</taxon>
        <taxon>Oldenlandia</taxon>
    </lineage>
</organism>